<dbReference type="InterPro" id="IPR029063">
    <property type="entry name" value="SAM-dependent_MTases_sf"/>
</dbReference>
<protein>
    <recommendedName>
        <fullName evidence="2">Methyltransferase domain-containing protein</fullName>
    </recommendedName>
</protein>
<name>X1J5H5_9ZZZZ</name>
<comment type="caution">
    <text evidence="1">The sequence shown here is derived from an EMBL/GenBank/DDBJ whole genome shotgun (WGS) entry which is preliminary data.</text>
</comment>
<reference evidence="1" key="1">
    <citation type="journal article" date="2014" name="Front. Microbiol.">
        <title>High frequency of phylogenetically diverse reductive dehalogenase-homologous genes in deep subseafloor sedimentary metagenomes.</title>
        <authorList>
            <person name="Kawai M."/>
            <person name="Futagami T."/>
            <person name="Toyoda A."/>
            <person name="Takaki Y."/>
            <person name="Nishi S."/>
            <person name="Hori S."/>
            <person name="Arai W."/>
            <person name="Tsubouchi T."/>
            <person name="Morono Y."/>
            <person name="Uchiyama I."/>
            <person name="Ito T."/>
            <person name="Fujiyama A."/>
            <person name="Inagaki F."/>
            <person name="Takami H."/>
        </authorList>
    </citation>
    <scope>NUCLEOTIDE SEQUENCE</scope>
    <source>
        <strain evidence="1">Expedition CK06-06</strain>
    </source>
</reference>
<proteinExistence type="predicted"/>
<accession>X1J5H5</accession>
<dbReference type="SUPFAM" id="SSF53335">
    <property type="entry name" value="S-adenosyl-L-methionine-dependent methyltransferases"/>
    <property type="match status" value="1"/>
</dbReference>
<gene>
    <name evidence="1" type="ORF">S03H2_56750</name>
</gene>
<evidence type="ECO:0008006" key="2">
    <source>
        <dbReference type="Google" id="ProtNLM"/>
    </source>
</evidence>
<dbReference type="Gene3D" id="3.40.50.150">
    <property type="entry name" value="Vaccinia Virus protein VP39"/>
    <property type="match status" value="1"/>
</dbReference>
<dbReference type="EMBL" id="BARU01036331">
    <property type="protein sequence ID" value="GAH89257.1"/>
    <property type="molecule type" value="Genomic_DNA"/>
</dbReference>
<dbReference type="AlphaFoldDB" id="X1J5H5"/>
<evidence type="ECO:0000313" key="1">
    <source>
        <dbReference type="EMBL" id="GAH89257.1"/>
    </source>
</evidence>
<sequence>MEFDANFYDREYFEGTSKSGYGGMYTEELEKPKMALIAQFLKSCFREPMLDVGCAFGFLCAALQDAGINARGIDISEYSIANSLPQVRGKLSVVYGDYRF</sequence>
<organism evidence="1">
    <name type="scientific">marine sediment metagenome</name>
    <dbReference type="NCBI Taxonomy" id="412755"/>
    <lineage>
        <taxon>unclassified sequences</taxon>
        <taxon>metagenomes</taxon>
        <taxon>ecological metagenomes</taxon>
    </lineage>
</organism>